<comment type="caution">
    <text evidence="1">The sequence shown here is derived from an EMBL/GenBank/DDBJ whole genome shotgun (WGS) entry which is preliminary data.</text>
</comment>
<dbReference type="EMBL" id="MTKT01000797">
    <property type="protein sequence ID" value="OWM88359.1"/>
    <property type="molecule type" value="Genomic_DNA"/>
</dbReference>
<evidence type="ECO:0000313" key="1">
    <source>
        <dbReference type="EMBL" id="OWM88359.1"/>
    </source>
</evidence>
<evidence type="ECO:0000313" key="3">
    <source>
        <dbReference type="Proteomes" id="UP000197138"/>
    </source>
</evidence>
<evidence type="ECO:0000313" key="4">
    <source>
        <dbReference type="Proteomes" id="UP000233551"/>
    </source>
</evidence>
<dbReference type="Proteomes" id="UP000233551">
    <property type="component" value="Unassembled WGS sequence"/>
</dbReference>
<evidence type="ECO:0000313" key="2">
    <source>
        <dbReference type="EMBL" id="PKI41543.1"/>
    </source>
</evidence>
<accession>A0A218XUT0</accession>
<dbReference type="Proteomes" id="UP000197138">
    <property type="component" value="Unassembled WGS sequence"/>
</dbReference>
<reference evidence="2 4" key="3">
    <citation type="submission" date="2017-11" db="EMBL/GenBank/DDBJ databases">
        <title>De-novo sequencing of pomegranate (Punica granatum L.) genome.</title>
        <authorList>
            <person name="Akparov Z."/>
            <person name="Amiraslanov A."/>
            <person name="Hajiyeva S."/>
            <person name="Abbasov M."/>
            <person name="Kaur K."/>
            <person name="Hamwieh A."/>
            <person name="Solovyev V."/>
            <person name="Salamov A."/>
            <person name="Braich B."/>
            <person name="Kosarev P."/>
            <person name="Mahmoud A."/>
            <person name="Hajiyev E."/>
            <person name="Babayeva S."/>
            <person name="Izzatullayeva V."/>
            <person name="Mammadov A."/>
            <person name="Mammadov A."/>
            <person name="Sharifova S."/>
            <person name="Ojaghi J."/>
            <person name="Eynullazada K."/>
            <person name="Bayramov B."/>
            <person name="Abdulazimova A."/>
            <person name="Shahmuradov I."/>
        </authorList>
    </citation>
    <scope>NUCLEOTIDE SEQUENCE [LARGE SCALE GENOMIC DNA]</scope>
    <source>
        <strain evidence="2">AG2017</strain>
        <strain evidence="4">cv. AG2017</strain>
        <tissue evidence="2">Leaf</tissue>
    </source>
</reference>
<proteinExistence type="predicted"/>
<protein>
    <submittedName>
        <fullName evidence="1">Uncharacterized protein</fullName>
    </submittedName>
</protein>
<gene>
    <name evidence="1" type="ORF">CDL15_Pgr003771</name>
    <name evidence="2" type="ORF">CRG98_038054</name>
</gene>
<name>A0A218XUT0_PUNGR</name>
<organism evidence="1 3">
    <name type="scientific">Punica granatum</name>
    <name type="common">Pomegranate</name>
    <dbReference type="NCBI Taxonomy" id="22663"/>
    <lineage>
        <taxon>Eukaryota</taxon>
        <taxon>Viridiplantae</taxon>
        <taxon>Streptophyta</taxon>
        <taxon>Embryophyta</taxon>
        <taxon>Tracheophyta</taxon>
        <taxon>Spermatophyta</taxon>
        <taxon>Magnoliopsida</taxon>
        <taxon>eudicotyledons</taxon>
        <taxon>Gunneridae</taxon>
        <taxon>Pentapetalae</taxon>
        <taxon>rosids</taxon>
        <taxon>malvids</taxon>
        <taxon>Myrtales</taxon>
        <taxon>Lythraceae</taxon>
        <taxon>Punica</taxon>
    </lineage>
</organism>
<dbReference type="EMBL" id="PGOL01003346">
    <property type="protein sequence ID" value="PKI41543.1"/>
    <property type="molecule type" value="Genomic_DNA"/>
</dbReference>
<sequence>MAPQCSSLESNPRSRVKAQITRILQSARLSKIEPTAPDTPAANTIAIFFLLLTRHFPIGFPQSPWFPAKSALSKRVKFGGITPSRLLFATENSLSLPAEGSSYGMVPEKRLLDRRRTFRKEQFAIPTGSRPDRRLSERMRTVT</sequence>
<keyword evidence="4" id="KW-1185">Reference proteome</keyword>
<reference evidence="3" key="1">
    <citation type="journal article" date="2017" name="Plant J.">
        <title>The pomegranate (Punica granatum L.) genome and the genomics of punicalagin biosynthesis.</title>
        <authorList>
            <person name="Qin G."/>
            <person name="Xu C."/>
            <person name="Ming R."/>
            <person name="Tang H."/>
            <person name="Guyot R."/>
            <person name="Kramer E.M."/>
            <person name="Hu Y."/>
            <person name="Yi X."/>
            <person name="Qi Y."/>
            <person name="Xu X."/>
            <person name="Gao Z."/>
            <person name="Pan H."/>
            <person name="Jian J."/>
            <person name="Tian Y."/>
            <person name="Yue Z."/>
            <person name="Xu Y."/>
        </authorList>
    </citation>
    <scope>NUCLEOTIDE SEQUENCE [LARGE SCALE GENOMIC DNA]</scope>
    <source>
        <strain evidence="3">cv. Dabenzi</strain>
    </source>
</reference>
<reference evidence="1" key="2">
    <citation type="submission" date="2017-06" db="EMBL/GenBank/DDBJ databases">
        <title>The pomegranate genome and the genomics of punicalagin biosynthesis.</title>
        <authorList>
            <person name="Xu C."/>
        </authorList>
    </citation>
    <scope>NUCLEOTIDE SEQUENCE [LARGE SCALE GENOMIC DNA]</scope>
    <source>
        <tissue evidence="1">Fresh leaf</tissue>
    </source>
</reference>
<dbReference type="AlphaFoldDB" id="A0A218XUT0"/>